<keyword evidence="1" id="KW-0285">Flavoprotein</keyword>
<proteinExistence type="predicted"/>
<gene>
    <name evidence="4" type="ORF">SUTMEG_06520</name>
</gene>
<dbReference type="AlphaFoldDB" id="A0A2Z6I8H9"/>
<evidence type="ECO:0000313" key="4">
    <source>
        <dbReference type="EMBL" id="BBF22761.1"/>
    </source>
</evidence>
<evidence type="ECO:0000313" key="5">
    <source>
        <dbReference type="Proteomes" id="UP000271003"/>
    </source>
</evidence>
<reference evidence="4 5" key="1">
    <citation type="journal article" date="2018" name="Int. J. Syst. Evol. Microbiol.">
        <title>Mesosutterella multiformis gen. nov., sp. nov., a member of the family Sutterellaceae and Sutterella megalosphaeroides sp. nov., isolated from human faeces.</title>
        <authorList>
            <person name="Sakamoto M."/>
            <person name="Ikeyama N."/>
            <person name="Kunihiro T."/>
            <person name="Iino T."/>
            <person name="Yuki M."/>
            <person name="Ohkuma M."/>
        </authorList>
    </citation>
    <scope>NUCLEOTIDE SEQUENCE [LARGE SCALE GENOMIC DNA]</scope>
    <source>
        <strain evidence="4 5">6FBBBH3</strain>
    </source>
</reference>
<dbReference type="Proteomes" id="UP000271003">
    <property type="component" value="Chromosome"/>
</dbReference>
<dbReference type="PROSITE" id="PS50902">
    <property type="entry name" value="FLAVODOXIN_LIKE"/>
    <property type="match status" value="1"/>
</dbReference>
<organism evidence="4 5">
    <name type="scientific">Sutterella megalosphaeroides</name>
    <dbReference type="NCBI Taxonomy" id="2494234"/>
    <lineage>
        <taxon>Bacteria</taxon>
        <taxon>Pseudomonadati</taxon>
        <taxon>Pseudomonadota</taxon>
        <taxon>Betaproteobacteria</taxon>
        <taxon>Burkholderiales</taxon>
        <taxon>Sutterellaceae</taxon>
        <taxon>Sutterella</taxon>
    </lineage>
</organism>
<dbReference type="KEGG" id="sutt:SUTMEG_06520"/>
<dbReference type="Pfam" id="PF12682">
    <property type="entry name" value="Flavodoxin_4"/>
    <property type="match status" value="1"/>
</dbReference>
<dbReference type="EMBL" id="AP018786">
    <property type="protein sequence ID" value="BBF22761.1"/>
    <property type="molecule type" value="Genomic_DNA"/>
</dbReference>
<dbReference type="PANTHER" id="PTHR39201:SF1">
    <property type="entry name" value="FLAVODOXIN-LIKE DOMAIN-CONTAINING PROTEIN"/>
    <property type="match status" value="1"/>
</dbReference>
<dbReference type="Gene3D" id="3.40.50.360">
    <property type="match status" value="1"/>
</dbReference>
<evidence type="ECO:0000259" key="3">
    <source>
        <dbReference type="PROSITE" id="PS50902"/>
    </source>
</evidence>
<dbReference type="InterPro" id="IPR029039">
    <property type="entry name" value="Flavoprotein-like_sf"/>
</dbReference>
<dbReference type="GO" id="GO:0010181">
    <property type="term" value="F:FMN binding"/>
    <property type="evidence" value="ECO:0007669"/>
    <property type="project" value="InterPro"/>
</dbReference>
<sequence>MSSASSRLNLSNASLVRRRLLGTAFALPLACAFRPVRGAASRRTLVVCYSRTGTTEALARAAAESLGADFRTIEPREPYAAEYSDMTDLAREEKHTGARRELKGPLPDASSYDLVVIASPVWWGGLSTPASTYLTDEARVGHLKGKLVATLHTSGSSGPRAARAEAERLAPDARFVGEPFIASGSRARTRTDQAQAWARKLLEEAL</sequence>
<dbReference type="OrthoDB" id="9806505at2"/>
<protein>
    <recommendedName>
        <fullName evidence="3">Flavodoxin-like domain-containing protein</fullName>
    </recommendedName>
</protein>
<accession>A0A2Z6I8H9</accession>
<keyword evidence="2" id="KW-0288">FMN</keyword>
<dbReference type="InterPro" id="IPR008254">
    <property type="entry name" value="Flavodoxin/NO_synth"/>
</dbReference>
<dbReference type="RefSeq" id="WP_120177807.1">
    <property type="nucleotide sequence ID" value="NZ_AP018786.1"/>
</dbReference>
<evidence type="ECO:0000256" key="2">
    <source>
        <dbReference type="ARBA" id="ARBA00022643"/>
    </source>
</evidence>
<dbReference type="PANTHER" id="PTHR39201">
    <property type="entry name" value="EXPORTED PROTEIN-RELATED"/>
    <property type="match status" value="1"/>
</dbReference>
<keyword evidence="5" id="KW-1185">Reference proteome</keyword>
<evidence type="ECO:0000256" key="1">
    <source>
        <dbReference type="ARBA" id="ARBA00022630"/>
    </source>
</evidence>
<feature type="domain" description="Flavodoxin-like" evidence="3">
    <location>
        <begin position="44"/>
        <end position="202"/>
    </location>
</feature>
<dbReference type="SUPFAM" id="SSF52218">
    <property type="entry name" value="Flavoproteins"/>
    <property type="match status" value="1"/>
</dbReference>
<name>A0A2Z6I8H9_9BURK</name>